<dbReference type="SUPFAM" id="SSF88659">
    <property type="entry name" value="Sigma3 and sigma4 domains of RNA polymerase sigma factors"/>
    <property type="match status" value="1"/>
</dbReference>
<dbReference type="InterPro" id="IPR041916">
    <property type="entry name" value="Anti_sigma_zinc_sf"/>
</dbReference>
<keyword evidence="10" id="KW-1185">Reference proteome</keyword>
<proteinExistence type="inferred from homology"/>
<dbReference type="Pfam" id="PF04542">
    <property type="entry name" value="Sigma70_r2"/>
    <property type="match status" value="1"/>
</dbReference>
<dbReference type="EMBL" id="JAVHUY010000067">
    <property type="protein sequence ID" value="MDQ7910988.1"/>
    <property type="molecule type" value="Genomic_DNA"/>
</dbReference>
<reference evidence="9 10" key="1">
    <citation type="submission" date="2023-08" db="EMBL/GenBank/DDBJ databases">
        <title>Phytohabitans sansha sp. nov., isolated from marine sediment.</title>
        <authorList>
            <person name="Zhao Y."/>
            <person name="Yi K."/>
        </authorList>
    </citation>
    <scope>NUCLEOTIDE SEQUENCE [LARGE SCALE GENOMIC DNA]</scope>
    <source>
        <strain evidence="9 10">ZYX-F-186</strain>
    </source>
</reference>
<comment type="similarity">
    <text evidence="1">Belongs to the sigma-70 factor family. ECF subfamily.</text>
</comment>
<dbReference type="SUPFAM" id="SSF88946">
    <property type="entry name" value="Sigma2 domain of RNA polymerase sigma factors"/>
    <property type="match status" value="1"/>
</dbReference>
<evidence type="ECO:0000259" key="6">
    <source>
        <dbReference type="Pfam" id="PF04542"/>
    </source>
</evidence>
<dbReference type="InterPro" id="IPR036388">
    <property type="entry name" value="WH-like_DNA-bd_sf"/>
</dbReference>
<evidence type="ECO:0000256" key="1">
    <source>
        <dbReference type="ARBA" id="ARBA00010641"/>
    </source>
</evidence>
<evidence type="ECO:0000313" key="9">
    <source>
        <dbReference type="EMBL" id="MDQ7910988.1"/>
    </source>
</evidence>
<dbReference type="Gene3D" id="1.10.10.10">
    <property type="entry name" value="Winged helix-like DNA-binding domain superfamily/Winged helix DNA-binding domain"/>
    <property type="match status" value="1"/>
</dbReference>
<gene>
    <name evidence="9" type="ORF">RB614_41520</name>
</gene>
<sequence>MSYGEDGSDRPDDQELVLAVRQGEVDGFAVLYRKYFSHAHRAAARWADNLAEREDIVSEAFGRLLAKIQEGGGPRGDFLPYLIRVVRNVAIDRVRRERYVDVYDDLEHIEASRPVAPPDPVIAAWQRNALARALASLPARWQSVLWQVEVEGQTPAKVAPALGLSANAVAALAYRAREGLRQAYLQMHVQHTDVPACDKTTQRLGAWVRGGLSDRGSAEVLKHLRYCADCQQRADTVLELNGELTGAKREPVARTYRDAFPDAHAEQPRSLTAAGRRAG</sequence>
<dbReference type="Pfam" id="PF08281">
    <property type="entry name" value="Sigma70_r4_2"/>
    <property type="match status" value="1"/>
</dbReference>
<dbReference type="InterPro" id="IPR007627">
    <property type="entry name" value="RNA_pol_sigma70_r2"/>
</dbReference>
<dbReference type="PANTHER" id="PTHR43133">
    <property type="entry name" value="RNA POLYMERASE ECF-TYPE SIGMA FACTO"/>
    <property type="match status" value="1"/>
</dbReference>
<dbReference type="InterPro" id="IPR014284">
    <property type="entry name" value="RNA_pol_sigma-70_dom"/>
</dbReference>
<comment type="caution">
    <text evidence="9">The sequence shown here is derived from an EMBL/GenBank/DDBJ whole genome shotgun (WGS) entry which is preliminary data.</text>
</comment>
<evidence type="ECO:0000259" key="8">
    <source>
        <dbReference type="Pfam" id="PF13490"/>
    </source>
</evidence>
<evidence type="ECO:0000313" key="10">
    <source>
        <dbReference type="Proteomes" id="UP001230908"/>
    </source>
</evidence>
<dbReference type="RefSeq" id="WP_308718222.1">
    <property type="nucleotide sequence ID" value="NZ_JAVHUY010000067.1"/>
</dbReference>
<evidence type="ECO:0000256" key="3">
    <source>
        <dbReference type="ARBA" id="ARBA00023082"/>
    </source>
</evidence>
<dbReference type="InterPro" id="IPR039425">
    <property type="entry name" value="RNA_pol_sigma-70-like"/>
</dbReference>
<dbReference type="NCBIfam" id="TIGR02937">
    <property type="entry name" value="sigma70-ECF"/>
    <property type="match status" value="1"/>
</dbReference>
<organism evidence="9 10">
    <name type="scientific">Phytohabitans maris</name>
    <dbReference type="NCBI Taxonomy" id="3071409"/>
    <lineage>
        <taxon>Bacteria</taxon>
        <taxon>Bacillati</taxon>
        <taxon>Actinomycetota</taxon>
        <taxon>Actinomycetes</taxon>
        <taxon>Micromonosporales</taxon>
        <taxon>Micromonosporaceae</taxon>
    </lineage>
</organism>
<keyword evidence="3" id="KW-0731">Sigma factor</keyword>
<evidence type="ECO:0000256" key="4">
    <source>
        <dbReference type="ARBA" id="ARBA00023125"/>
    </source>
</evidence>
<dbReference type="Gene3D" id="1.10.10.1320">
    <property type="entry name" value="Anti-sigma factor, zinc-finger domain"/>
    <property type="match status" value="1"/>
</dbReference>
<feature type="domain" description="RNA polymerase sigma-70 region 2" evidence="6">
    <location>
        <begin position="31"/>
        <end position="98"/>
    </location>
</feature>
<dbReference type="InterPro" id="IPR027383">
    <property type="entry name" value="Znf_put"/>
</dbReference>
<dbReference type="InterPro" id="IPR013324">
    <property type="entry name" value="RNA_pol_sigma_r3/r4-like"/>
</dbReference>
<keyword evidence="4" id="KW-0238">DNA-binding</keyword>
<keyword evidence="5" id="KW-0804">Transcription</keyword>
<dbReference type="Gene3D" id="1.10.1740.10">
    <property type="match status" value="1"/>
</dbReference>
<protein>
    <submittedName>
        <fullName evidence="9">Sigma-70 family RNA polymerase sigma factor</fullName>
    </submittedName>
</protein>
<name>A0ABU0ZVM5_9ACTN</name>
<feature type="domain" description="Putative zinc-finger" evidence="8">
    <location>
        <begin position="197"/>
        <end position="231"/>
    </location>
</feature>
<keyword evidence="2" id="KW-0805">Transcription regulation</keyword>
<dbReference type="InterPro" id="IPR013325">
    <property type="entry name" value="RNA_pol_sigma_r2"/>
</dbReference>
<dbReference type="Proteomes" id="UP001230908">
    <property type="component" value="Unassembled WGS sequence"/>
</dbReference>
<feature type="domain" description="RNA polymerase sigma factor 70 region 4 type 2" evidence="7">
    <location>
        <begin position="128"/>
        <end position="178"/>
    </location>
</feature>
<evidence type="ECO:0000259" key="7">
    <source>
        <dbReference type="Pfam" id="PF08281"/>
    </source>
</evidence>
<dbReference type="InterPro" id="IPR013249">
    <property type="entry name" value="RNA_pol_sigma70_r4_t2"/>
</dbReference>
<evidence type="ECO:0000256" key="5">
    <source>
        <dbReference type="ARBA" id="ARBA00023163"/>
    </source>
</evidence>
<accession>A0ABU0ZVM5</accession>
<evidence type="ECO:0000256" key="2">
    <source>
        <dbReference type="ARBA" id="ARBA00023015"/>
    </source>
</evidence>
<dbReference type="Pfam" id="PF13490">
    <property type="entry name" value="zf-HC2"/>
    <property type="match status" value="1"/>
</dbReference>
<dbReference type="PANTHER" id="PTHR43133:SF8">
    <property type="entry name" value="RNA POLYMERASE SIGMA FACTOR HI_1459-RELATED"/>
    <property type="match status" value="1"/>
</dbReference>